<dbReference type="InterPro" id="IPR058031">
    <property type="entry name" value="AAA_lid_NorR"/>
</dbReference>
<dbReference type="CDD" id="cd00009">
    <property type="entry name" value="AAA"/>
    <property type="match status" value="1"/>
</dbReference>
<evidence type="ECO:0000256" key="5">
    <source>
        <dbReference type="ARBA" id="ARBA00023163"/>
    </source>
</evidence>
<dbReference type="Pfam" id="PF00158">
    <property type="entry name" value="Sigma54_activat"/>
    <property type="match status" value="1"/>
</dbReference>
<dbReference type="SMART" id="SM00065">
    <property type="entry name" value="GAF"/>
    <property type="match status" value="1"/>
</dbReference>
<dbReference type="InterPro" id="IPR029016">
    <property type="entry name" value="GAF-like_dom_sf"/>
</dbReference>
<name>A0A517VPT9_9PLAN</name>
<dbReference type="InterPro" id="IPR027417">
    <property type="entry name" value="P-loop_NTPase"/>
</dbReference>
<evidence type="ECO:0000256" key="6">
    <source>
        <dbReference type="SAM" id="Coils"/>
    </source>
</evidence>
<dbReference type="SMART" id="SM00382">
    <property type="entry name" value="AAA"/>
    <property type="match status" value="1"/>
</dbReference>
<dbReference type="Proteomes" id="UP000318704">
    <property type="component" value="Chromosome"/>
</dbReference>
<dbReference type="PANTHER" id="PTHR32071">
    <property type="entry name" value="TRANSCRIPTIONAL REGULATORY PROTEIN"/>
    <property type="match status" value="1"/>
</dbReference>
<gene>
    <name evidence="8" type="primary">vnfA_1</name>
    <name evidence="8" type="ORF">V144x_04690</name>
</gene>
<keyword evidence="4" id="KW-0238">DNA-binding</keyword>
<keyword evidence="3" id="KW-0805">Transcription regulation</keyword>
<dbReference type="PROSITE" id="PS00676">
    <property type="entry name" value="SIGMA54_INTERACT_2"/>
    <property type="match status" value="1"/>
</dbReference>
<dbReference type="KEGG" id="gaw:V144x_04690"/>
<evidence type="ECO:0000313" key="8">
    <source>
        <dbReference type="EMBL" id="QDT95035.1"/>
    </source>
</evidence>
<accession>A0A517VPT9</accession>
<dbReference type="Pfam" id="PF25601">
    <property type="entry name" value="AAA_lid_14"/>
    <property type="match status" value="1"/>
</dbReference>
<dbReference type="InterPro" id="IPR009057">
    <property type="entry name" value="Homeodomain-like_sf"/>
</dbReference>
<dbReference type="Gene3D" id="1.10.10.60">
    <property type="entry name" value="Homeodomain-like"/>
    <property type="match status" value="1"/>
</dbReference>
<keyword evidence="1" id="KW-0547">Nucleotide-binding</keyword>
<dbReference type="InterPro" id="IPR025943">
    <property type="entry name" value="Sigma_54_int_dom_ATP-bd_2"/>
</dbReference>
<dbReference type="Gene3D" id="3.30.450.40">
    <property type="match status" value="1"/>
</dbReference>
<dbReference type="Pfam" id="PF01590">
    <property type="entry name" value="GAF"/>
    <property type="match status" value="1"/>
</dbReference>
<dbReference type="GO" id="GO:0005524">
    <property type="term" value="F:ATP binding"/>
    <property type="evidence" value="ECO:0007669"/>
    <property type="project" value="UniProtKB-KW"/>
</dbReference>
<dbReference type="InterPro" id="IPR025662">
    <property type="entry name" value="Sigma_54_int_dom_ATP-bd_1"/>
</dbReference>
<dbReference type="SUPFAM" id="SSF55781">
    <property type="entry name" value="GAF domain-like"/>
    <property type="match status" value="1"/>
</dbReference>
<evidence type="ECO:0000256" key="4">
    <source>
        <dbReference type="ARBA" id="ARBA00023125"/>
    </source>
</evidence>
<dbReference type="InterPro" id="IPR025944">
    <property type="entry name" value="Sigma_54_int_dom_CS"/>
</dbReference>
<dbReference type="Pfam" id="PF02954">
    <property type="entry name" value="HTH_8"/>
    <property type="match status" value="1"/>
</dbReference>
<dbReference type="SUPFAM" id="SSF46689">
    <property type="entry name" value="Homeodomain-like"/>
    <property type="match status" value="1"/>
</dbReference>
<organism evidence="8 9">
    <name type="scientific">Gimesia aquarii</name>
    <dbReference type="NCBI Taxonomy" id="2527964"/>
    <lineage>
        <taxon>Bacteria</taxon>
        <taxon>Pseudomonadati</taxon>
        <taxon>Planctomycetota</taxon>
        <taxon>Planctomycetia</taxon>
        <taxon>Planctomycetales</taxon>
        <taxon>Planctomycetaceae</taxon>
        <taxon>Gimesia</taxon>
    </lineage>
</organism>
<dbReference type="FunFam" id="3.40.50.300:FF:000006">
    <property type="entry name" value="DNA-binding transcriptional regulator NtrC"/>
    <property type="match status" value="1"/>
</dbReference>
<dbReference type="PRINTS" id="PR01590">
    <property type="entry name" value="HTHFIS"/>
</dbReference>
<reference evidence="8 9" key="1">
    <citation type="submission" date="2019-03" db="EMBL/GenBank/DDBJ databases">
        <title>Deep-cultivation of Planctomycetes and their phenomic and genomic characterization uncovers novel biology.</title>
        <authorList>
            <person name="Wiegand S."/>
            <person name="Jogler M."/>
            <person name="Boedeker C."/>
            <person name="Pinto D."/>
            <person name="Vollmers J."/>
            <person name="Rivas-Marin E."/>
            <person name="Kohn T."/>
            <person name="Peeters S.H."/>
            <person name="Heuer A."/>
            <person name="Rast P."/>
            <person name="Oberbeckmann S."/>
            <person name="Bunk B."/>
            <person name="Jeske O."/>
            <person name="Meyerdierks A."/>
            <person name="Storesund J.E."/>
            <person name="Kallscheuer N."/>
            <person name="Luecker S."/>
            <person name="Lage O.M."/>
            <person name="Pohl T."/>
            <person name="Merkel B.J."/>
            <person name="Hornburger P."/>
            <person name="Mueller R.-W."/>
            <person name="Bruemmer F."/>
            <person name="Labrenz M."/>
            <person name="Spormann A.M."/>
            <person name="Op den Camp H."/>
            <person name="Overmann J."/>
            <person name="Amann R."/>
            <person name="Jetten M.S.M."/>
            <person name="Mascher T."/>
            <person name="Medema M.H."/>
            <person name="Devos D.P."/>
            <person name="Kaster A.-K."/>
            <person name="Ovreas L."/>
            <person name="Rohde M."/>
            <person name="Galperin M.Y."/>
            <person name="Jogler C."/>
        </authorList>
    </citation>
    <scope>NUCLEOTIDE SEQUENCE [LARGE SCALE GENOMIC DNA]</scope>
    <source>
        <strain evidence="8 9">V144</strain>
    </source>
</reference>
<dbReference type="InterPro" id="IPR002197">
    <property type="entry name" value="HTH_Fis"/>
</dbReference>
<dbReference type="GO" id="GO:0043565">
    <property type="term" value="F:sequence-specific DNA binding"/>
    <property type="evidence" value="ECO:0007669"/>
    <property type="project" value="InterPro"/>
</dbReference>
<evidence type="ECO:0000256" key="3">
    <source>
        <dbReference type="ARBA" id="ARBA00023015"/>
    </source>
</evidence>
<dbReference type="InterPro" id="IPR002078">
    <property type="entry name" value="Sigma_54_int"/>
</dbReference>
<evidence type="ECO:0000259" key="7">
    <source>
        <dbReference type="PROSITE" id="PS50045"/>
    </source>
</evidence>
<evidence type="ECO:0000256" key="2">
    <source>
        <dbReference type="ARBA" id="ARBA00022840"/>
    </source>
</evidence>
<dbReference type="Gene3D" id="3.40.50.300">
    <property type="entry name" value="P-loop containing nucleotide triphosphate hydrolases"/>
    <property type="match status" value="1"/>
</dbReference>
<keyword evidence="5" id="KW-0804">Transcription</keyword>
<dbReference type="PROSITE" id="PS00688">
    <property type="entry name" value="SIGMA54_INTERACT_3"/>
    <property type="match status" value="1"/>
</dbReference>
<sequence>MSKAETVDWLDWKRLPLLTRYDSEASLIQMCDRLLEEAAQQADASHYIQQFLPQLATELSCQWCTLIERTPEWETRFEFGRNTAGGFPAALCNEALDRGAGGLCADEKRDDWSFLAAPLGDLCPGTILLVGGRDLTADSLSNVIVVARVLGYALSIVEKREKNLRRISRLETTLHIASSFSSARETQPLLELIAKEATRLLECERSSIFIWDQEHKQVVACPALGVEGNTLRLPDDVGIVGDVIRTGKTIRVDDAYNDSRFDPSVDKSSGFRTHNLLCVPLRNNVGEMIGAFEVMNKEKGKADFNDDDAQSLEELGVQAATALENTRELEQLSRSRDQLTEQVKQKVQVIGKSSAITALRSTIERLAGTDLPVLILGESGTGKEVVSQSLHYQGPRANTPFVAVNCAALTETLLESELFGHEKGAFTDAHETRAGKFELAEGGTLFLDEIGDMSLGGQAKLLRVLEQKVITRVGGSETIPINVRVVAATNAKLADAVHDKKFREDLYYRLSVVTLDLPPLRERPEDVILLAEFFLAQFCEQANRRVLKFSAEAKKRLQAHLWPGNVRELRNLMERVAFLCASDRVEVEDLAFILSPSRDSVVDMSSDLSLKEASRRFQQEYIRRTIKRVGGNMSETAKCLGLHRSNLYRKMGQLGMHEANDAQEIDD</sequence>
<dbReference type="SUPFAM" id="SSF52540">
    <property type="entry name" value="P-loop containing nucleoside triphosphate hydrolases"/>
    <property type="match status" value="1"/>
</dbReference>
<dbReference type="InterPro" id="IPR003018">
    <property type="entry name" value="GAF"/>
</dbReference>
<dbReference type="GO" id="GO:0006355">
    <property type="term" value="P:regulation of DNA-templated transcription"/>
    <property type="evidence" value="ECO:0007669"/>
    <property type="project" value="InterPro"/>
</dbReference>
<evidence type="ECO:0000256" key="1">
    <source>
        <dbReference type="ARBA" id="ARBA00022741"/>
    </source>
</evidence>
<dbReference type="PROSITE" id="PS00675">
    <property type="entry name" value="SIGMA54_INTERACT_1"/>
    <property type="match status" value="1"/>
</dbReference>
<dbReference type="PROSITE" id="PS50045">
    <property type="entry name" value="SIGMA54_INTERACT_4"/>
    <property type="match status" value="1"/>
</dbReference>
<dbReference type="RefSeq" id="WP_144980769.1">
    <property type="nucleotide sequence ID" value="NZ_CP037920.1"/>
</dbReference>
<dbReference type="InterPro" id="IPR003593">
    <property type="entry name" value="AAA+_ATPase"/>
</dbReference>
<proteinExistence type="predicted"/>
<dbReference type="Gene3D" id="1.10.8.60">
    <property type="match status" value="1"/>
</dbReference>
<feature type="coiled-coil region" evidence="6">
    <location>
        <begin position="322"/>
        <end position="349"/>
    </location>
</feature>
<protein>
    <submittedName>
        <fullName evidence="8">Nitrogen fixation protein VnfA</fullName>
    </submittedName>
</protein>
<evidence type="ECO:0000313" key="9">
    <source>
        <dbReference type="Proteomes" id="UP000318704"/>
    </source>
</evidence>
<keyword evidence="2" id="KW-0067">ATP-binding</keyword>
<keyword evidence="6" id="KW-0175">Coiled coil</keyword>
<dbReference type="AlphaFoldDB" id="A0A517VPT9"/>
<feature type="domain" description="Sigma-54 factor interaction" evidence="7">
    <location>
        <begin position="349"/>
        <end position="578"/>
    </location>
</feature>
<dbReference type="PANTHER" id="PTHR32071:SF57">
    <property type="entry name" value="C4-DICARBOXYLATE TRANSPORT TRANSCRIPTIONAL REGULATORY PROTEIN DCTD"/>
    <property type="match status" value="1"/>
</dbReference>
<dbReference type="EMBL" id="CP037920">
    <property type="protein sequence ID" value="QDT95035.1"/>
    <property type="molecule type" value="Genomic_DNA"/>
</dbReference>